<keyword evidence="9" id="KW-0832">Ubl conjugation</keyword>
<dbReference type="GO" id="GO:0048513">
    <property type="term" value="P:animal organ development"/>
    <property type="evidence" value="ECO:0007669"/>
    <property type="project" value="UniProtKB-ARBA"/>
</dbReference>
<comment type="function">
    <text evidence="16">Putative Notch ligand involved in the mediation of Notch signaling.</text>
</comment>
<keyword evidence="11 16" id="KW-0472">Membrane</keyword>
<dbReference type="GO" id="GO:0030097">
    <property type="term" value="P:hemopoiesis"/>
    <property type="evidence" value="ECO:0007669"/>
    <property type="project" value="UniProtKB-ARBA"/>
</dbReference>
<evidence type="ECO:0000256" key="17">
    <source>
        <dbReference type="SAM" id="Phobius"/>
    </source>
</evidence>
<dbReference type="GO" id="GO:0009952">
    <property type="term" value="P:anterior/posterior pattern specification"/>
    <property type="evidence" value="ECO:0007669"/>
    <property type="project" value="UniProtKB-ARBA"/>
</dbReference>
<dbReference type="SUPFAM" id="SSF57196">
    <property type="entry name" value="EGF/Laminin"/>
    <property type="match status" value="3"/>
</dbReference>
<dbReference type="InterPro" id="IPR051022">
    <property type="entry name" value="Notch_Cell-Fate_Det"/>
</dbReference>
<evidence type="ECO:0000256" key="9">
    <source>
        <dbReference type="ARBA" id="ARBA00022843"/>
    </source>
</evidence>
<evidence type="ECO:0000256" key="2">
    <source>
        <dbReference type="ARBA" id="ARBA00022473"/>
    </source>
</evidence>
<evidence type="ECO:0000256" key="13">
    <source>
        <dbReference type="ARBA" id="ARBA00023180"/>
    </source>
</evidence>
<feature type="disulfide bond" evidence="14">
    <location>
        <begin position="493"/>
        <end position="502"/>
    </location>
</feature>
<feature type="domain" description="EGF-like" evidence="18">
    <location>
        <begin position="246"/>
        <end position="279"/>
    </location>
</feature>
<dbReference type="FunFam" id="2.10.25.10:FF:000012">
    <property type="entry name" value="Delta-like protein"/>
    <property type="match status" value="2"/>
</dbReference>
<dbReference type="Pfam" id="PF00008">
    <property type="entry name" value="EGF"/>
    <property type="match status" value="5"/>
</dbReference>
<feature type="disulfide bond" evidence="14">
    <location>
        <begin position="269"/>
        <end position="278"/>
    </location>
</feature>
<dbReference type="PANTHER" id="PTHR24049:SF22">
    <property type="entry name" value="DROSOPHILA CRUMBS HOMOLOG"/>
    <property type="match status" value="1"/>
</dbReference>
<dbReference type="InterPro" id="IPR013032">
    <property type="entry name" value="EGF-like_CS"/>
</dbReference>
<keyword evidence="5 16" id="KW-0732">Signal</keyword>
<sequence>TPFITFSSLHQALYLCCACLCVFASVLCIFSISTDCFLYQLLFYCPPNIYTRFAPLCPPQAQSSGVFELKIDSFTTSRGVCGHQPQDCRIFFRVCLKHSQEVIDPEPPCTYGTALTEIFGADSNSISESAPISVPVPFKWPGTFSLIIEAWNAESAGLESTDNQNNLISRLATRRSLIVGEEWSQDVHFDNHSKLRYSYHVVCNEHYYGEACSTYCRPRNDTFGHYTCDNEGNRHCLEGWSGEYCSDPICAAGCSKEHGFCEAPGECVCRQGWQGKRCDECARHPGCLHGTCQQPWQCHCKEGWGGLYCDQDLNYCTNHKPCQNDASCTNTGQGSYTCTCRQGFTGKNCEIETNECDSNPCKNGGSCKDLVNSYLCACPQGFYGKHCEIIAMTCADEPCFNGGTCVENIAGGYSCSCPPGYTGSNCEKRVDRCSSNPCGNGAQCYDLGNHVMCRCRPGFTGSRCEINIDDCASNPCHNAGTCVDGINEFTCTCTLGFTGKDCTMRTSPCDQFPCENGGTCYTHFTGPVCQCSLGFMGAHCEYKKTTGQPTKPSSTPPALIAAVVLGLVTLSLLVCAAIHILRQLRRSRRLTAITTSVKNDLEMVNNRNAVIGGGGPNNGSLPGAPLCSLKEKEAFLIPGGQLKVSNKDAALAEKGGDSTAMFKNKMAEYNLVNEDPHLPKNKFDLKKRETSIIVPPLSFAKDSLYHPIFIIPEQMEQCVFATEV</sequence>
<evidence type="ECO:0000259" key="19">
    <source>
        <dbReference type="PROSITE" id="PS51051"/>
    </source>
</evidence>
<dbReference type="GO" id="GO:0048646">
    <property type="term" value="P:anatomical structure formation involved in morphogenesis"/>
    <property type="evidence" value="ECO:0007669"/>
    <property type="project" value="UniProtKB-ARBA"/>
</dbReference>
<dbReference type="GO" id="GO:0005886">
    <property type="term" value="C:plasma membrane"/>
    <property type="evidence" value="ECO:0007669"/>
    <property type="project" value="TreeGrafter"/>
</dbReference>
<dbReference type="InterPro" id="IPR009030">
    <property type="entry name" value="Growth_fac_rcpt_cys_sf"/>
</dbReference>
<dbReference type="InterPro" id="IPR001774">
    <property type="entry name" value="DSL"/>
</dbReference>
<evidence type="ECO:0000256" key="6">
    <source>
        <dbReference type="ARBA" id="ARBA00022737"/>
    </source>
</evidence>
<feature type="domain" description="EGF-like" evidence="18">
    <location>
        <begin position="429"/>
        <end position="465"/>
    </location>
</feature>
<dbReference type="InterPro" id="IPR018097">
    <property type="entry name" value="EGF_Ca-bd_CS"/>
</dbReference>
<evidence type="ECO:0000256" key="15">
    <source>
        <dbReference type="PROSITE-ProRule" id="PRU00377"/>
    </source>
</evidence>
<evidence type="ECO:0000256" key="16">
    <source>
        <dbReference type="RuleBase" id="RU280815"/>
    </source>
</evidence>
<evidence type="ECO:0000256" key="3">
    <source>
        <dbReference type="ARBA" id="ARBA00022536"/>
    </source>
</evidence>
<keyword evidence="13" id="KW-0325">Glycoprotein</keyword>
<reference evidence="20" key="2">
    <citation type="submission" date="2025-09" db="UniProtKB">
        <authorList>
            <consortium name="Ensembl"/>
        </authorList>
    </citation>
    <scope>IDENTIFICATION</scope>
</reference>
<dbReference type="GO" id="GO:0007157">
    <property type="term" value="P:heterophilic cell-cell adhesion via plasma membrane cell adhesion molecules"/>
    <property type="evidence" value="ECO:0007669"/>
    <property type="project" value="TreeGrafter"/>
</dbReference>
<proteinExistence type="predicted"/>
<dbReference type="Gene3D" id="2.10.25.10">
    <property type="entry name" value="Laminin"/>
    <property type="match status" value="7"/>
</dbReference>
<dbReference type="GO" id="GO:0007417">
    <property type="term" value="P:central nervous system development"/>
    <property type="evidence" value="ECO:0007669"/>
    <property type="project" value="UniProtKB-ARBA"/>
</dbReference>
<organism evidence="20 21">
    <name type="scientific">Mastacembelus armatus</name>
    <name type="common">zig-zag eel</name>
    <dbReference type="NCBI Taxonomy" id="205130"/>
    <lineage>
        <taxon>Eukaryota</taxon>
        <taxon>Metazoa</taxon>
        <taxon>Chordata</taxon>
        <taxon>Craniata</taxon>
        <taxon>Vertebrata</taxon>
        <taxon>Euteleostomi</taxon>
        <taxon>Actinopterygii</taxon>
        <taxon>Neopterygii</taxon>
        <taxon>Teleostei</taxon>
        <taxon>Neoteleostei</taxon>
        <taxon>Acanthomorphata</taxon>
        <taxon>Anabantaria</taxon>
        <taxon>Synbranchiformes</taxon>
        <taxon>Mastacembelidae</taxon>
        <taxon>Mastacembelus</taxon>
    </lineage>
</organism>
<feature type="domain" description="DSL" evidence="19">
    <location>
        <begin position="201"/>
        <end position="245"/>
    </location>
</feature>
<dbReference type="PANTHER" id="PTHR24049">
    <property type="entry name" value="CRUMBS FAMILY MEMBER"/>
    <property type="match status" value="1"/>
</dbReference>
<feature type="domain" description="EGF-like" evidence="18">
    <location>
        <begin position="467"/>
        <end position="503"/>
    </location>
</feature>
<evidence type="ECO:0000256" key="4">
    <source>
        <dbReference type="ARBA" id="ARBA00022692"/>
    </source>
</evidence>
<dbReference type="PROSITE" id="PS50026">
    <property type="entry name" value="EGF_3"/>
    <property type="match status" value="7"/>
</dbReference>
<dbReference type="GO" id="GO:0048863">
    <property type="term" value="P:stem cell differentiation"/>
    <property type="evidence" value="ECO:0007669"/>
    <property type="project" value="UniProtKB-ARBA"/>
</dbReference>
<keyword evidence="8" id="KW-0106">Calcium</keyword>
<evidence type="ECO:0000259" key="18">
    <source>
        <dbReference type="PROSITE" id="PS50026"/>
    </source>
</evidence>
<feature type="disulfide bond" evidence="14">
    <location>
        <begin position="378"/>
        <end position="387"/>
    </location>
</feature>
<keyword evidence="6 16" id="KW-0677">Repeat</keyword>
<name>A0A3Q3N2B0_9TELE</name>
<evidence type="ECO:0000313" key="20">
    <source>
        <dbReference type="Ensembl" id="ENSMAMP00000029471.1"/>
    </source>
</evidence>
<evidence type="ECO:0000256" key="8">
    <source>
        <dbReference type="ARBA" id="ARBA00022837"/>
    </source>
</evidence>
<feature type="transmembrane region" description="Helical" evidence="17">
    <location>
        <begin position="12"/>
        <end position="32"/>
    </location>
</feature>
<dbReference type="FunFam" id="2.10.25.10:FF:000064">
    <property type="entry name" value="Delta-like protein"/>
    <property type="match status" value="1"/>
</dbReference>
<dbReference type="GO" id="GO:0045197">
    <property type="term" value="P:establishment or maintenance of epithelial cell apical/basal polarity"/>
    <property type="evidence" value="ECO:0007669"/>
    <property type="project" value="TreeGrafter"/>
</dbReference>
<dbReference type="InterPro" id="IPR000742">
    <property type="entry name" value="EGF"/>
</dbReference>
<dbReference type="PROSITE" id="PS00022">
    <property type="entry name" value="EGF_1"/>
    <property type="match status" value="8"/>
</dbReference>
<feature type="disulfide bond" evidence="14">
    <location>
        <begin position="417"/>
        <end position="426"/>
    </location>
</feature>
<dbReference type="GeneTree" id="ENSGT00940000164418"/>
<evidence type="ECO:0000256" key="14">
    <source>
        <dbReference type="PROSITE-ProRule" id="PRU00076"/>
    </source>
</evidence>
<dbReference type="GO" id="GO:0019904">
    <property type="term" value="F:protein domain specific binding"/>
    <property type="evidence" value="ECO:0007669"/>
    <property type="project" value="UniProtKB-ARBA"/>
</dbReference>
<dbReference type="FunFam" id="2.10.25.10:FF:000347">
    <property type="entry name" value="delta-like protein 3"/>
    <property type="match status" value="1"/>
</dbReference>
<feature type="disulfide bond" evidence="15">
    <location>
        <begin position="236"/>
        <end position="245"/>
    </location>
</feature>
<feature type="transmembrane region" description="Helical" evidence="17">
    <location>
        <begin position="558"/>
        <end position="581"/>
    </location>
</feature>
<keyword evidence="7" id="KW-0221">Differentiation</keyword>
<dbReference type="PRINTS" id="PR00010">
    <property type="entry name" value="EGFBLOOD"/>
</dbReference>
<dbReference type="CDD" id="cd00054">
    <property type="entry name" value="EGF_CA"/>
    <property type="match status" value="5"/>
</dbReference>
<dbReference type="InterPro" id="IPR001881">
    <property type="entry name" value="EGF-like_Ca-bd_dom"/>
</dbReference>
<feature type="domain" description="EGF-like" evidence="18">
    <location>
        <begin position="390"/>
        <end position="427"/>
    </location>
</feature>
<keyword evidence="3 14" id="KW-0245">EGF-like domain</keyword>
<feature type="disulfide bond" evidence="14">
    <location>
        <begin position="455"/>
        <end position="464"/>
    </location>
</feature>
<reference evidence="20" key="1">
    <citation type="submission" date="2025-08" db="UniProtKB">
        <authorList>
            <consortium name="Ensembl"/>
        </authorList>
    </citation>
    <scope>IDENTIFICATION</scope>
</reference>
<dbReference type="InterPro" id="IPR011651">
    <property type="entry name" value="Notch_ligand_N"/>
</dbReference>
<dbReference type="PROSITE" id="PS51051">
    <property type="entry name" value="DSL"/>
    <property type="match status" value="1"/>
</dbReference>
<dbReference type="Gene3D" id="2.10.25.140">
    <property type="match status" value="1"/>
</dbReference>
<dbReference type="STRING" id="205130.ENSMAMP00000029471"/>
<feature type="domain" description="EGF-like" evidence="18">
    <location>
        <begin position="505"/>
        <end position="541"/>
    </location>
</feature>
<dbReference type="GO" id="GO:0030182">
    <property type="term" value="P:neuron differentiation"/>
    <property type="evidence" value="ECO:0007669"/>
    <property type="project" value="UniProtKB-ARBA"/>
</dbReference>
<dbReference type="FunFam" id="2.10.25.10:FF:000122">
    <property type="entry name" value="Protein crumbs homolog 2"/>
    <property type="match status" value="1"/>
</dbReference>
<dbReference type="Pfam" id="PF12661">
    <property type="entry name" value="hEGF"/>
    <property type="match status" value="1"/>
</dbReference>
<evidence type="ECO:0000256" key="1">
    <source>
        <dbReference type="ARBA" id="ARBA00004479"/>
    </source>
</evidence>
<dbReference type="SUPFAM" id="SSF57184">
    <property type="entry name" value="Growth factor receptor domain"/>
    <property type="match status" value="1"/>
</dbReference>
<dbReference type="GO" id="GO:0035239">
    <property type="term" value="P:tube morphogenesis"/>
    <property type="evidence" value="ECO:0007669"/>
    <property type="project" value="UniProtKB-ARBA"/>
</dbReference>
<dbReference type="FunFam" id="2.60.40.3510:FF:000004">
    <property type="entry name" value="Delta-like protein"/>
    <property type="match status" value="1"/>
</dbReference>
<dbReference type="PROSITE" id="PS01186">
    <property type="entry name" value="EGF_2"/>
    <property type="match status" value="7"/>
</dbReference>
<dbReference type="GO" id="GO:0030855">
    <property type="term" value="P:epithelial cell differentiation"/>
    <property type="evidence" value="ECO:0007669"/>
    <property type="project" value="UniProtKB-ARBA"/>
</dbReference>
<evidence type="ECO:0000256" key="12">
    <source>
        <dbReference type="ARBA" id="ARBA00023157"/>
    </source>
</evidence>
<dbReference type="Ensembl" id="ENSMAMT00000030234.2">
    <property type="protein sequence ID" value="ENSMAMP00000029471.1"/>
    <property type="gene ID" value="ENSMAMG00000019848.2"/>
</dbReference>
<dbReference type="Proteomes" id="UP000261640">
    <property type="component" value="Unplaced"/>
</dbReference>
<comment type="caution">
    <text evidence="14">Lacks conserved residue(s) required for the propagation of feature annotation.</text>
</comment>
<dbReference type="SMART" id="SM00179">
    <property type="entry name" value="EGF_CA"/>
    <property type="match status" value="6"/>
</dbReference>
<dbReference type="GO" id="GO:0035282">
    <property type="term" value="P:segmentation"/>
    <property type="evidence" value="ECO:0007669"/>
    <property type="project" value="UniProtKB-ARBA"/>
</dbReference>
<feature type="domain" description="EGF-like" evidence="18">
    <location>
        <begin position="312"/>
        <end position="350"/>
    </location>
</feature>
<protein>
    <recommendedName>
        <fullName evidence="16">Delta-like protein</fullName>
    </recommendedName>
</protein>
<feature type="domain" description="EGF-like" evidence="18">
    <location>
        <begin position="352"/>
        <end position="388"/>
    </location>
</feature>
<comment type="subcellular location">
    <subcellularLocation>
        <location evidence="1 16">Membrane</location>
        <topology evidence="1 16">Single-pass type I membrane protein</topology>
    </subcellularLocation>
</comment>
<evidence type="ECO:0000256" key="5">
    <source>
        <dbReference type="ARBA" id="ARBA00022729"/>
    </source>
</evidence>
<feature type="disulfide bond" evidence="14">
    <location>
        <begin position="531"/>
        <end position="540"/>
    </location>
</feature>
<keyword evidence="21" id="KW-1185">Reference proteome</keyword>
<dbReference type="Pfam" id="PF01414">
    <property type="entry name" value="DSL"/>
    <property type="match status" value="1"/>
</dbReference>
<evidence type="ECO:0000256" key="10">
    <source>
        <dbReference type="ARBA" id="ARBA00022989"/>
    </source>
</evidence>
<dbReference type="GO" id="GO:0007219">
    <property type="term" value="P:Notch signaling pathway"/>
    <property type="evidence" value="ECO:0007669"/>
    <property type="project" value="InterPro"/>
</dbReference>
<dbReference type="Gene3D" id="2.60.40.3510">
    <property type="match status" value="1"/>
</dbReference>
<dbReference type="InParanoid" id="A0A3Q3N2B0"/>
<feature type="disulfide bond" evidence="14">
    <location>
        <begin position="340"/>
        <end position="349"/>
    </location>
</feature>
<evidence type="ECO:0000313" key="21">
    <source>
        <dbReference type="Proteomes" id="UP000261640"/>
    </source>
</evidence>
<evidence type="ECO:0000256" key="11">
    <source>
        <dbReference type="ARBA" id="ARBA00023136"/>
    </source>
</evidence>
<keyword evidence="12 14" id="KW-1015">Disulfide bond</keyword>
<dbReference type="FunFam" id="2.10.25.140:FF:000001">
    <property type="entry name" value="Delta-like protein"/>
    <property type="match status" value="1"/>
</dbReference>
<dbReference type="AlphaFoldDB" id="A0A3Q3N2B0"/>
<dbReference type="SMART" id="SM00181">
    <property type="entry name" value="EGF"/>
    <property type="match status" value="8"/>
</dbReference>
<dbReference type="PROSITE" id="PS00010">
    <property type="entry name" value="ASX_HYDROXYL"/>
    <property type="match status" value="2"/>
</dbReference>
<dbReference type="Pfam" id="PF07657">
    <property type="entry name" value="MNNL"/>
    <property type="match status" value="1"/>
</dbReference>
<dbReference type="InterPro" id="IPR000152">
    <property type="entry name" value="EGF-type_Asp/Asn_hydroxyl_site"/>
</dbReference>
<dbReference type="SMART" id="SM00051">
    <property type="entry name" value="DSL"/>
    <property type="match status" value="1"/>
</dbReference>
<keyword evidence="4 16" id="KW-0812">Transmembrane</keyword>
<evidence type="ECO:0000256" key="7">
    <source>
        <dbReference type="ARBA" id="ARBA00022782"/>
    </source>
</evidence>
<dbReference type="FunCoup" id="A0A3Q3N2B0">
    <property type="interactions" value="66"/>
</dbReference>
<dbReference type="PROSITE" id="PS01187">
    <property type="entry name" value="EGF_CA"/>
    <property type="match status" value="2"/>
</dbReference>
<dbReference type="GO" id="GO:0005509">
    <property type="term" value="F:calcium ion binding"/>
    <property type="evidence" value="ECO:0007669"/>
    <property type="project" value="InterPro"/>
</dbReference>
<feature type="disulfide bond" evidence="15">
    <location>
        <begin position="216"/>
        <end position="228"/>
    </location>
</feature>
<dbReference type="FunFam" id="2.10.25.10:FF:000018">
    <property type="entry name" value="Delta-like 1"/>
    <property type="match status" value="1"/>
</dbReference>
<keyword evidence="10 16" id="KW-1133">Transmembrane helix</keyword>
<keyword evidence="2 16" id="KW-0217">Developmental protein</keyword>
<dbReference type="Pfam" id="PF21700">
    <property type="entry name" value="EGF_DL_JAG"/>
    <property type="match status" value="1"/>
</dbReference>
<accession>A0A3Q3N2B0</accession>
<feature type="disulfide bond" evidence="15">
    <location>
        <begin position="203"/>
        <end position="212"/>
    </location>
</feature>
<dbReference type="GO" id="GO:0032991">
    <property type="term" value="C:protein-containing complex"/>
    <property type="evidence" value="ECO:0007669"/>
    <property type="project" value="TreeGrafter"/>
</dbReference>